<evidence type="ECO:0000313" key="1">
    <source>
        <dbReference type="EMBL" id="RWR76304.1"/>
    </source>
</evidence>
<dbReference type="EMBL" id="QPKB01000002">
    <property type="protein sequence ID" value="RWR76304.1"/>
    <property type="molecule type" value="Genomic_DNA"/>
</dbReference>
<dbReference type="PANTHER" id="PTHR33144">
    <property type="entry name" value="OS10G0409366 PROTEIN-RELATED"/>
    <property type="match status" value="1"/>
</dbReference>
<evidence type="ECO:0000313" key="2">
    <source>
        <dbReference type="Proteomes" id="UP000283530"/>
    </source>
</evidence>
<dbReference type="AlphaFoldDB" id="A0A3S3M389"/>
<gene>
    <name evidence="1" type="ORF">CKAN_00474200</name>
</gene>
<evidence type="ECO:0008006" key="3">
    <source>
        <dbReference type="Google" id="ProtNLM"/>
    </source>
</evidence>
<dbReference type="PANTHER" id="PTHR33144:SF25">
    <property type="entry name" value="DUF4216 DOMAIN-CONTAINING PROTEIN"/>
    <property type="match status" value="1"/>
</dbReference>
<protein>
    <recommendedName>
        <fullName evidence="3">Transposase, Ptta/En/Spm, plant</fullName>
    </recommendedName>
</protein>
<proteinExistence type="predicted"/>
<dbReference type="OrthoDB" id="1932876at2759"/>
<name>A0A3S3M389_9MAGN</name>
<comment type="caution">
    <text evidence="1">The sequence shown here is derived from an EMBL/GenBank/DDBJ whole genome shotgun (WGS) entry which is preliminary data.</text>
</comment>
<keyword evidence="2" id="KW-1185">Reference proteome</keyword>
<dbReference type="InterPro" id="IPR004252">
    <property type="entry name" value="Probable_transposase_24"/>
</dbReference>
<accession>A0A3S3M389</accession>
<organism evidence="1 2">
    <name type="scientific">Cinnamomum micranthum f. kanehirae</name>
    <dbReference type="NCBI Taxonomy" id="337451"/>
    <lineage>
        <taxon>Eukaryota</taxon>
        <taxon>Viridiplantae</taxon>
        <taxon>Streptophyta</taxon>
        <taxon>Embryophyta</taxon>
        <taxon>Tracheophyta</taxon>
        <taxon>Spermatophyta</taxon>
        <taxon>Magnoliopsida</taxon>
        <taxon>Magnoliidae</taxon>
        <taxon>Laurales</taxon>
        <taxon>Lauraceae</taxon>
        <taxon>Cinnamomum</taxon>
    </lineage>
</organism>
<reference evidence="1 2" key="1">
    <citation type="journal article" date="2019" name="Nat. Plants">
        <title>Stout camphor tree genome fills gaps in understanding of flowering plant genome evolution.</title>
        <authorList>
            <person name="Chaw S.M."/>
            <person name="Liu Y.C."/>
            <person name="Wu Y.W."/>
            <person name="Wang H.Y."/>
            <person name="Lin C.I."/>
            <person name="Wu C.S."/>
            <person name="Ke H.M."/>
            <person name="Chang L.Y."/>
            <person name="Hsu C.Y."/>
            <person name="Yang H.T."/>
            <person name="Sudianto E."/>
            <person name="Hsu M.H."/>
            <person name="Wu K.P."/>
            <person name="Wang L.N."/>
            <person name="Leebens-Mack J.H."/>
            <person name="Tsai I.J."/>
        </authorList>
    </citation>
    <scope>NUCLEOTIDE SEQUENCE [LARGE SCALE GENOMIC DNA]</scope>
    <source>
        <strain evidence="2">cv. Chaw 1501</strain>
        <tissue evidence="1">Young leaves</tissue>
    </source>
</reference>
<dbReference type="Proteomes" id="UP000283530">
    <property type="component" value="Unassembled WGS sequence"/>
</dbReference>
<dbReference type="Pfam" id="PF03004">
    <property type="entry name" value="Transposase_24"/>
    <property type="match status" value="1"/>
</dbReference>
<sequence>MPAEMKEDMWEVAQTKFDIPEQAKKWVFNKICHSWRNWKCVLKRKYYNPFSTVRELLHHCPNRVNRLQWVSLVKFWGSQAGKKLSKINAKNRAEQKMSHTGGTKSFARIRDEERAQDPNGEAPDRITMFGVTHRCSDGRPVDQASEDALRQLDERVNLYPQNLRNSTVRNEIFTQVIGEDRRGRVRTFGLGVTPSDIYGPQASAAEARRMAKAERAQRIACEESVVTLKEQMDQMKIRMSQMETLLQRFTKSGQLSSFEPASDASSR</sequence>